<feature type="region of interest" description="Disordered" evidence="1">
    <location>
        <begin position="257"/>
        <end position="325"/>
    </location>
</feature>
<proteinExistence type="predicted"/>
<feature type="compositionally biased region" description="Acidic residues" evidence="1">
    <location>
        <begin position="290"/>
        <end position="308"/>
    </location>
</feature>
<name>A0A9W4P109_9EURO</name>
<dbReference type="EMBL" id="CAJVRC010000835">
    <property type="protein sequence ID" value="CAG8885990.1"/>
    <property type="molecule type" value="Genomic_DNA"/>
</dbReference>
<keyword evidence="3" id="KW-1185">Reference proteome</keyword>
<feature type="region of interest" description="Disordered" evidence="1">
    <location>
        <begin position="1"/>
        <end position="182"/>
    </location>
</feature>
<evidence type="ECO:0000256" key="1">
    <source>
        <dbReference type="SAM" id="MobiDB-lite"/>
    </source>
</evidence>
<comment type="caution">
    <text evidence="2">The sequence shown here is derived from an EMBL/GenBank/DDBJ whole genome shotgun (WGS) entry which is preliminary data.</text>
</comment>
<dbReference type="OrthoDB" id="4367962at2759"/>
<dbReference type="Proteomes" id="UP001154252">
    <property type="component" value="Unassembled WGS sequence"/>
</dbReference>
<gene>
    <name evidence="2" type="ORF">PEGY_LOCUS708</name>
</gene>
<evidence type="ECO:0000313" key="2">
    <source>
        <dbReference type="EMBL" id="CAG8885990.1"/>
    </source>
</evidence>
<sequence>MPVIRSIAGQSHGHEEATSASCPEYGQEAHESSTSDADDESKTASEAEPGQTPELSWSSPSLKRKRSNANHASWRHAAPFPAPSSPDRLSEVESEPMLPSLDRLTYSEPTLRDFRRNHRRKACEAKKPPSPSSSYLALEIGSPTPSISVPESEFQPPESEPESRYLSPSPTSMIPASSPPVPQIVSQVRSGVLSALPLPRRWLSRFERPDQKSSLSETAWTSRLRRKWNIKPVKVPLMLDGKKYPCLFDEFPPAAHENPDFMFPDNSDDDPDFEFPKAKRRRLGLSGDAPEIEESAEREESSEPEQSSDPEPYWILSDCSTLRHR</sequence>
<evidence type="ECO:0000313" key="3">
    <source>
        <dbReference type="Proteomes" id="UP001154252"/>
    </source>
</evidence>
<dbReference type="AlphaFoldDB" id="A0A9W4P109"/>
<protein>
    <submittedName>
        <fullName evidence="2">Uncharacterized protein</fullName>
    </submittedName>
</protein>
<feature type="compositionally biased region" description="Low complexity" evidence="1">
    <location>
        <begin position="148"/>
        <end position="157"/>
    </location>
</feature>
<feature type="compositionally biased region" description="Polar residues" evidence="1">
    <location>
        <begin position="166"/>
        <end position="175"/>
    </location>
</feature>
<organism evidence="2 3">
    <name type="scientific">Penicillium egyptiacum</name>
    <dbReference type="NCBI Taxonomy" id="1303716"/>
    <lineage>
        <taxon>Eukaryota</taxon>
        <taxon>Fungi</taxon>
        <taxon>Dikarya</taxon>
        <taxon>Ascomycota</taxon>
        <taxon>Pezizomycotina</taxon>
        <taxon>Eurotiomycetes</taxon>
        <taxon>Eurotiomycetidae</taxon>
        <taxon>Eurotiales</taxon>
        <taxon>Aspergillaceae</taxon>
        <taxon>Penicillium</taxon>
    </lineage>
</organism>
<reference evidence="2" key="1">
    <citation type="submission" date="2021-07" db="EMBL/GenBank/DDBJ databases">
        <authorList>
            <person name="Branca A.L. A."/>
        </authorList>
    </citation>
    <scope>NUCLEOTIDE SEQUENCE</scope>
</reference>
<accession>A0A9W4P109</accession>